<comment type="caution">
    <text evidence="7">The sequence shown here is derived from an EMBL/GenBank/DDBJ whole genome shotgun (WGS) entry which is preliminary data.</text>
</comment>
<dbReference type="Pfam" id="PF17932">
    <property type="entry name" value="TetR_C_24"/>
    <property type="match status" value="1"/>
</dbReference>
<dbReference type="EMBL" id="BLAE01000064">
    <property type="protein sequence ID" value="GES14762.1"/>
    <property type="molecule type" value="Genomic_DNA"/>
</dbReference>
<organism evidence="7 8">
    <name type="scientific">Acrocarpospora macrocephala</name>
    <dbReference type="NCBI Taxonomy" id="150177"/>
    <lineage>
        <taxon>Bacteria</taxon>
        <taxon>Bacillati</taxon>
        <taxon>Actinomycetota</taxon>
        <taxon>Actinomycetes</taxon>
        <taxon>Streptosporangiales</taxon>
        <taxon>Streptosporangiaceae</taxon>
        <taxon>Acrocarpospora</taxon>
    </lineage>
</organism>
<evidence type="ECO:0000256" key="4">
    <source>
        <dbReference type="ARBA" id="ARBA00023163"/>
    </source>
</evidence>
<dbReference type="GO" id="GO:0000976">
    <property type="term" value="F:transcription cis-regulatory region binding"/>
    <property type="evidence" value="ECO:0007669"/>
    <property type="project" value="TreeGrafter"/>
</dbReference>
<evidence type="ECO:0000256" key="1">
    <source>
        <dbReference type="ARBA" id="ARBA00022491"/>
    </source>
</evidence>
<accession>A0A5M3X2E0</accession>
<evidence type="ECO:0000256" key="2">
    <source>
        <dbReference type="ARBA" id="ARBA00023015"/>
    </source>
</evidence>
<feature type="DNA-binding region" description="H-T-H motif" evidence="5">
    <location>
        <begin position="42"/>
        <end position="61"/>
    </location>
</feature>
<gene>
    <name evidence="7" type="ORF">Amac_083590</name>
</gene>
<keyword evidence="1" id="KW-0678">Repressor</keyword>
<dbReference type="PRINTS" id="PR00455">
    <property type="entry name" value="HTHTETR"/>
</dbReference>
<proteinExistence type="predicted"/>
<keyword evidence="8" id="KW-1185">Reference proteome</keyword>
<dbReference type="InterPro" id="IPR050109">
    <property type="entry name" value="HTH-type_TetR-like_transc_reg"/>
</dbReference>
<protein>
    <submittedName>
        <fullName evidence="7">Transcriptional regulator</fullName>
    </submittedName>
</protein>
<reference evidence="7 8" key="1">
    <citation type="submission" date="2019-10" db="EMBL/GenBank/DDBJ databases">
        <title>Whole genome shotgun sequence of Acrocarpospora macrocephala NBRC 16266.</title>
        <authorList>
            <person name="Ichikawa N."/>
            <person name="Kimura A."/>
            <person name="Kitahashi Y."/>
            <person name="Komaki H."/>
            <person name="Oguchi A."/>
        </authorList>
    </citation>
    <scope>NUCLEOTIDE SEQUENCE [LARGE SCALE GENOMIC DNA]</scope>
    <source>
        <strain evidence="7 8">NBRC 16266</strain>
    </source>
</reference>
<evidence type="ECO:0000259" key="6">
    <source>
        <dbReference type="PROSITE" id="PS50977"/>
    </source>
</evidence>
<dbReference type="OrthoDB" id="3190535at2"/>
<keyword evidence="3 5" id="KW-0238">DNA-binding</keyword>
<dbReference type="SUPFAM" id="SSF48498">
    <property type="entry name" value="Tetracyclin repressor-like, C-terminal domain"/>
    <property type="match status" value="1"/>
</dbReference>
<dbReference type="Pfam" id="PF00440">
    <property type="entry name" value="TetR_N"/>
    <property type="match status" value="1"/>
</dbReference>
<keyword evidence="2" id="KW-0805">Transcription regulation</keyword>
<dbReference type="PANTHER" id="PTHR30055">
    <property type="entry name" value="HTH-TYPE TRANSCRIPTIONAL REGULATOR RUTR"/>
    <property type="match status" value="1"/>
</dbReference>
<dbReference type="InterPro" id="IPR041490">
    <property type="entry name" value="KstR2_TetR_C"/>
</dbReference>
<dbReference type="SUPFAM" id="SSF46689">
    <property type="entry name" value="Homeodomain-like"/>
    <property type="match status" value="1"/>
</dbReference>
<dbReference type="InterPro" id="IPR009057">
    <property type="entry name" value="Homeodomain-like_sf"/>
</dbReference>
<dbReference type="PANTHER" id="PTHR30055:SF175">
    <property type="entry name" value="HTH-TYPE TRANSCRIPTIONAL REPRESSOR KSTR2"/>
    <property type="match status" value="1"/>
</dbReference>
<dbReference type="InterPro" id="IPR036271">
    <property type="entry name" value="Tet_transcr_reg_TetR-rel_C_sf"/>
</dbReference>
<dbReference type="Gene3D" id="1.10.357.10">
    <property type="entry name" value="Tetracycline Repressor, domain 2"/>
    <property type="match status" value="1"/>
</dbReference>
<evidence type="ECO:0000256" key="3">
    <source>
        <dbReference type="ARBA" id="ARBA00023125"/>
    </source>
</evidence>
<dbReference type="AlphaFoldDB" id="A0A5M3X2E0"/>
<dbReference type="PROSITE" id="PS50977">
    <property type="entry name" value="HTH_TETR_2"/>
    <property type="match status" value="1"/>
</dbReference>
<feature type="domain" description="HTH tetR-type" evidence="6">
    <location>
        <begin position="19"/>
        <end position="79"/>
    </location>
</feature>
<dbReference type="GO" id="GO:0003700">
    <property type="term" value="F:DNA-binding transcription factor activity"/>
    <property type="evidence" value="ECO:0007669"/>
    <property type="project" value="TreeGrafter"/>
</dbReference>
<evidence type="ECO:0000256" key="5">
    <source>
        <dbReference type="PROSITE-ProRule" id="PRU00335"/>
    </source>
</evidence>
<dbReference type="RefSeq" id="WP_155359922.1">
    <property type="nucleotide sequence ID" value="NZ_BAAAHL010000007.1"/>
</dbReference>
<keyword evidence="4" id="KW-0804">Transcription</keyword>
<dbReference type="Proteomes" id="UP000331127">
    <property type="component" value="Unassembled WGS sequence"/>
</dbReference>
<sequence length="206" mass="23666">MPPAELSGEKPHRPTAAADRRRQYIVSKSAVLFDELGYARTSMDEIARAVQMAKPTIYHYFRSKEEILHSIHDEFIDLLVEKQSSRAATASPTDEIRATIGDILSLMETHKGHVRVFFEHYRELSRAKRDEIDVKRARFWDEVTRTINKGQETGEFREVDSHLVALAISGMCNWAYHWYQPEGPNTTEEIADAFWSIVQRGIASTN</sequence>
<dbReference type="Gene3D" id="1.10.10.60">
    <property type="entry name" value="Homeodomain-like"/>
    <property type="match status" value="1"/>
</dbReference>
<name>A0A5M3X2E0_9ACTN</name>
<dbReference type="InterPro" id="IPR001647">
    <property type="entry name" value="HTH_TetR"/>
</dbReference>
<evidence type="ECO:0000313" key="8">
    <source>
        <dbReference type="Proteomes" id="UP000331127"/>
    </source>
</evidence>
<evidence type="ECO:0000313" key="7">
    <source>
        <dbReference type="EMBL" id="GES14762.1"/>
    </source>
</evidence>